<feature type="signal peptide" evidence="1">
    <location>
        <begin position="1"/>
        <end position="18"/>
    </location>
</feature>
<protein>
    <submittedName>
        <fullName evidence="2">Uncharacterized protein</fullName>
    </submittedName>
</protein>
<evidence type="ECO:0000256" key="1">
    <source>
        <dbReference type="SAM" id="SignalP"/>
    </source>
</evidence>
<accession>A0A0K8T3J5</accession>
<reference evidence="2" key="1">
    <citation type="submission" date="2014-09" db="EMBL/GenBank/DDBJ databases">
        <authorList>
            <person name="Magalhaes I.L.F."/>
            <person name="Oliveira U."/>
            <person name="Santos F.R."/>
            <person name="Vidigal T.H.D.A."/>
            <person name="Brescovit A.D."/>
            <person name="Santos A.J."/>
        </authorList>
    </citation>
    <scope>NUCLEOTIDE SEQUENCE</scope>
</reference>
<dbReference type="EMBL" id="GBRD01006066">
    <property type="protein sequence ID" value="JAG59755.1"/>
    <property type="molecule type" value="Transcribed_RNA"/>
</dbReference>
<sequence>MQVSELLVFLTWAVCSHGYNKNVDADDTAVQPVPPKDDVVRRSDAKDQAEMMKSNVDFHHDVGEFYYESLQEPIVETDVLVPIQREELPIPLNDRSKKRELVVEDLKVKDSRYRDLALGLNAPAGNVRGTRDTAKCRAQKPVYPRSSCSRSRQMVPTELGGECVRDPPFDLSWMTCGAAEIQYWAYRRNSPHSERKKRWNGVVHVAPSPSFKQIVDGFWRDQAGAGFLAMYNEVKTSYENKLEKREVCGKMEAETQVYSKWDSLKDKVLEVRRDIRMRMIRQAELGQLPKPGMIFLRDEELISEAVELDRF</sequence>
<feature type="chain" id="PRO_5005520027" evidence="1">
    <location>
        <begin position="19"/>
        <end position="311"/>
    </location>
</feature>
<name>A0A0K8T3J5_LYGHE</name>
<dbReference type="AlphaFoldDB" id="A0A0K8T3J5"/>
<organism evidence="2">
    <name type="scientific">Lygus hesperus</name>
    <name type="common">Western plant bug</name>
    <dbReference type="NCBI Taxonomy" id="30085"/>
    <lineage>
        <taxon>Eukaryota</taxon>
        <taxon>Metazoa</taxon>
        <taxon>Ecdysozoa</taxon>
        <taxon>Arthropoda</taxon>
        <taxon>Hexapoda</taxon>
        <taxon>Insecta</taxon>
        <taxon>Pterygota</taxon>
        <taxon>Neoptera</taxon>
        <taxon>Paraneoptera</taxon>
        <taxon>Hemiptera</taxon>
        <taxon>Heteroptera</taxon>
        <taxon>Panheteroptera</taxon>
        <taxon>Cimicomorpha</taxon>
        <taxon>Miridae</taxon>
        <taxon>Mirini</taxon>
        <taxon>Lygus</taxon>
    </lineage>
</organism>
<keyword evidence="1" id="KW-0732">Signal</keyword>
<evidence type="ECO:0000313" key="2">
    <source>
        <dbReference type="EMBL" id="JAG59755.1"/>
    </source>
</evidence>
<proteinExistence type="predicted"/>